<dbReference type="Proteomes" id="UP000585272">
    <property type="component" value="Unassembled WGS sequence"/>
</dbReference>
<gene>
    <name evidence="3" type="ORF">BDZ31_001354</name>
</gene>
<feature type="domain" description="Apea-like HEPN" evidence="1">
    <location>
        <begin position="342"/>
        <end position="426"/>
    </location>
</feature>
<protein>
    <recommendedName>
        <fullName evidence="5">ApeA N-terminal domain-containing protein</fullName>
    </recommendedName>
</protein>
<sequence length="460" mass="52301">MVNTHEYRGRWWVPSDEANQVAGTLTIAKGEASLELIGHFGHQLLSETEQQKVYSFDLAEHPRLVGLTTSGKPVTLEGHQAAAYTESWPGVPTATYRWKVALIGKKFVDAEEIGFDEIALQVSDLNSWTQMSGFKTQLGMEKHEKGYTVPASVEVRYEVPDDIEIPLARGERAFIRFRATSQGLGARTDAIALTQQASLHLRFRRRASLREVFTRVAELRNFFTFAAGRPSTILAVTGFQDDFVRAQADEPIPIEILWGIPHNPDPPSKRRDPSEMLFPLAEATPDISTVMRKWFARQARLEPVFNLFFGTLHHPDLYLEVRFLSYAQAVETYDFRRRRQPGNKTLAERVRDVLDQCRTVSAQIVGSTSADQKAFIAAFKDARNYYTHYNPKLERRAARGAALVLLTIQLQAIIEMSLLRQLGFRARSIDAILARVRRYEKIEQFRQILAEAQAPQRRSI</sequence>
<evidence type="ECO:0000259" key="1">
    <source>
        <dbReference type="Pfam" id="PF18739"/>
    </source>
</evidence>
<proteinExistence type="predicted"/>
<reference evidence="3 4" key="1">
    <citation type="submission" date="2020-08" db="EMBL/GenBank/DDBJ databases">
        <title>Genomic Encyclopedia of Archaeal and Bacterial Type Strains, Phase II (KMG-II): from individual species to whole genera.</title>
        <authorList>
            <person name="Goeker M."/>
        </authorList>
    </citation>
    <scope>NUCLEOTIDE SEQUENCE [LARGE SCALE GENOMIC DNA]</scope>
    <source>
        <strain evidence="3 4">DSM 23288</strain>
    </source>
</reference>
<dbReference type="EMBL" id="JACHNU010000001">
    <property type="protein sequence ID" value="MBB4661781.1"/>
    <property type="molecule type" value="Genomic_DNA"/>
</dbReference>
<dbReference type="AlphaFoldDB" id="A0A840IC14"/>
<comment type="caution">
    <text evidence="3">The sequence shown here is derived from an EMBL/GenBank/DDBJ whole genome shotgun (WGS) entry which is preliminary data.</text>
</comment>
<evidence type="ECO:0008006" key="5">
    <source>
        <dbReference type="Google" id="ProtNLM"/>
    </source>
</evidence>
<organism evidence="3 4">
    <name type="scientific">Conexibacter arvalis</name>
    <dbReference type="NCBI Taxonomy" id="912552"/>
    <lineage>
        <taxon>Bacteria</taxon>
        <taxon>Bacillati</taxon>
        <taxon>Actinomycetota</taxon>
        <taxon>Thermoleophilia</taxon>
        <taxon>Solirubrobacterales</taxon>
        <taxon>Conexibacteraceae</taxon>
        <taxon>Conexibacter</taxon>
    </lineage>
</organism>
<feature type="domain" description="ApeA N-terminal" evidence="2">
    <location>
        <begin position="6"/>
        <end position="294"/>
    </location>
</feature>
<dbReference type="InterPro" id="IPR041223">
    <property type="entry name" value="ApeA_NTD"/>
</dbReference>
<dbReference type="Pfam" id="PF18739">
    <property type="entry name" value="HEPN_Apea"/>
    <property type="match status" value="1"/>
</dbReference>
<dbReference type="InterPro" id="IPR041229">
    <property type="entry name" value="HEPN_Apea"/>
</dbReference>
<name>A0A840IC14_9ACTN</name>
<evidence type="ECO:0000313" key="4">
    <source>
        <dbReference type="Proteomes" id="UP000585272"/>
    </source>
</evidence>
<dbReference type="Pfam" id="PF18862">
    <property type="entry name" value="ApeA_NTD1"/>
    <property type="match status" value="1"/>
</dbReference>
<accession>A0A840IC14</accession>
<evidence type="ECO:0000313" key="3">
    <source>
        <dbReference type="EMBL" id="MBB4661781.1"/>
    </source>
</evidence>
<evidence type="ECO:0000259" key="2">
    <source>
        <dbReference type="Pfam" id="PF18862"/>
    </source>
</evidence>
<dbReference type="RefSeq" id="WP_183340230.1">
    <property type="nucleotide sequence ID" value="NZ_JACHNU010000001.1"/>
</dbReference>
<keyword evidence="4" id="KW-1185">Reference proteome</keyword>